<comment type="function">
    <text evidence="7">Catalyzes the oxidation of glucose 6-phosphate to 6-phosphogluconolactone.</text>
</comment>
<dbReference type="InterPro" id="IPR022675">
    <property type="entry name" value="G6P_DH_C"/>
</dbReference>
<dbReference type="EC" id="1.1.1.49" evidence="7"/>
<proteinExistence type="inferred from homology"/>
<reference evidence="11" key="1">
    <citation type="submission" date="2021-02" db="EMBL/GenBank/DDBJ databases">
        <title>Natrosporangium hydrolyticum gen. nov., sp. nov, a haloalkaliphilic actinobacterium from a soda solonchak soil.</title>
        <authorList>
            <person name="Sorokin D.Y."/>
            <person name="Khijniak T.V."/>
            <person name="Zakharycheva A.P."/>
            <person name="Boueva O.V."/>
            <person name="Ariskina E.V."/>
            <person name="Hahnke R.L."/>
            <person name="Bunk B."/>
            <person name="Sproer C."/>
            <person name="Schumann P."/>
            <person name="Evtushenko L.I."/>
            <person name="Kublanov I.V."/>
        </authorList>
    </citation>
    <scope>NUCLEOTIDE SEQUENCE</scope>
    <source>
        <strain evidence="11">DSM 106523</strain>
    </source>
</reference>
<dbReference type="NCBIfam" id="TIGR00871">
    <property type="entry name" value="zwf"/>
    <property type="match status" value="1"/>
</dbReference>
<dbReference type="Pfam" id="PF00479">
    <property type="entry name" value="G6PD_N"/>
    <property type="match status" value="1"/>
</dbReference>
<evidence type="ECO:0000259" key="10">
    <source>
        <dbReference type="Pfam" id="PF02781"/>
    </source>
</evidence>
<protein>
    <recommendedName>
        <fullName evidence="7">Glucose-6-phosphate 1-dehydrogenase</fullName>
        <shortName evidence="7">G6PD</shortName>
        <ecNumber evidence="7">1.1.1.49</ecNumber>
    </recommendedName>
</protein>
<accession>A0A895YT66</accession>
<comment type="pathway">
    <text evidence="1 7">Carbohydrate degradation; pentose phosphate pathway; D-ribulose 5-phosphate from D-glucose 6-phosphate (oxidative stage): step 1/3.</text>
</comment>
<keyword evidence="12" id="KW-1185">Reference proteome</keyword>
<dbReference type="RefSeq" id="WP_239679424.1">
    <property type="nucleotide sequence ID" value="NZ_CP070499.1"/>
</dbReference>
<dbReference type="GO" id="GO:0050661">
    <property type="term" value="F:NADP binding"/>
    <property type="evidence" value="ECO:0007669"/>
    <property type="project" value="UniProtKB-UniRule"/>
</dbReference>
<feature type="binding site" evidence="7">
    <location>
        <position position="165"/>
    </location>
    <ligand>
        <name>substrate</name>
    </ligand>
</feature>
<dbReference type="InterPro" id="IPR019796">
    <property type="entry name" value="G6P_DH_AS"/>
</dbReference>
<dbReference type="GO" id="GO:0005829">
    <property type="term" value="C:cytosol"/>
    <property type="evidence" value="ECO:0007669"/>
    <property type="project" value="TreeGrafter"/>
</dbReference>
<comment type="similarity">
    <text evidence="2 7">Belongs to the glucose-6-phosphate dehydrogenase family.</text>
</comment>
<dbReference type="SUPFAM" id="SSF55347">
    <property type="entry name" value="Glyceraldehyde-3-phosphate dehydrogenase-like, C-terminal domain"/>
    <property type="match status" value="1"/>
</dbReference>
<evidence type="ECO:0000256" key="6">
    <source>
        <dbReference type="ARBA" id="ARBA00023277"/>
    </source>
</evidence>
<name>A0A895YT66_9ACTN</name>
<dbReference type="SUPFAM" id="SSF51735">
    <property type="entry name" value="NAD(P)-binding Rossmann-fold domains"/>
    <property type="match status" value="1"/>
</dbReference>
<feature type="binding site" evidence="7">
    <location>
        <position position="131"/>
    </location>
    <ligand>
        <name>NADP(+)</name>
        <dbReference type="ChEBI" id="CHEBI:58349"/>
    </ligand>
</feature>
<feature type="domain" description="Glucose-6-phosphate dehydrogenase NAD-binding" evidence="9">
    <location>
        <begin position="7"/>
        <end position="170"/>
    </location>
</feature>
<dbReference type="HAMAP" id="MF_00966">
    <property type="entry name" value="G6PD"/>
    <property type="match status" value="1"/>
</dbReference>
<dbReference type="NCBIfam" id="NF009492">
    <property type="entry name" value="PRK12853.1-3"/>
    <property type="match status" value="1"/>
</dbReference>
<evidence type="ECO:0000256" key="3">
    <source>
        <dbReference type="ARBA" id="ARBA00022526"/>
    </source>
</evidence>
<keyword evidence="4 7" id="KW-0521">NADP</keyword>
<comment type="catalytic activity">
    <reaction evidence="7">
        <text>D-glucose 6-phosphate + NADP(+) = 6-phospho-D-glucono-1,5-lactone + NADPH + H(+)</text>
        <dbReference type="Rhea" id="RHEA:15841"/>
        <dbReference type="ChEBI" id="CHEBI:15378"/>
        <dbReference type="ChEBI" id="CHEBI:57783"/>
        <dbReference type="ChEBI" id="CHEBI:57955"/>
        <dbReference type="ChEBI" id="CHEBI:58349"/>
        <dbReference type="ChEBI" id="CHEBI:61548"/>
        <dbReference type="EC" id="1.1.1.49"/>
    </reaction>
</comment>
<dbReference type="PANTHER" id="PTHR23429:SF0">
    <property type="entry name" value="GLUCOSE-6-PHOSPHATE 1-DEHYDROGENASE"/>
    <property type="match status" value="1"/>
</dbReference>
<feature type="binding site" evidence="7">
    <location>
        <position position="199"/>
    </location>
    <ligand>
        <name>substrate</name>
    </ligand>
</feature>
<feature type="region of interest" description="Disordered" evidence="8">
    <location>
        <begin position="442"/>
        <end position="461"/>
    </location>
</feature>
<evidence type="ECO:0000256" key="2">
    <source>
        <dbReference type="ARBA" id="ARBA00009975"/>
    </source>
</evidence>
<dbReference type="Pfam" id="PF02781">
    <property type="entry name" value="G6PD_C"/>
    <property type="match status" value="1"/>
</dbReference>
<evidence type="ECO:0000256" key="7">
    <source>
        <dbReference type="HAMAP-Rule" id="MF_00966"/>
    </source>
</evidence>
<feature type="active site" description="Proton acceptor" evidence="7">
    <location>
        <position position="223"/>
    </location>
</feature>
<dbReference type="InterPro" id="IPR001282">
    <property type="entry name" value="G6P_DH"/>
</dbReference>
<evidence type="ECO:0000313" key="12">
    <source>
        <dbReference type="Proteomes" id="UP000662857"/>
    </source>
</evidence>
<feature type="binding site" evidence="7">
    <location>
        <position position="323"/>
    </location>
    <ligand>
        <name>substrate</name>
    </ligand>
</feature>
<dbReference type="AlphaFoldDB" id="A0A895YT66"/>
<dbReference type="PRINTS" id="PR00079">
    <property type="entry name" value="G6PDHDRGNASE"/>
</dbReference>
<feature type="binding site" evidence="7">
    <location>
        <position position="218"/>
    </location>
    <ligand>
        <name>substrate</name>
    </ligand>
</feature>
<dbReference type="PROSITE" id="PS00069">
    <property type="entry name" value="G6P_DEHYDROGENASE"/>
    <property type="match status" value="1"/>
</dbReference>
<dbReference type="Proteomes" id="UP000662857">
    <property type="component" value="Chromosome"/>
</dbReference>
<evidence type="ECO:0000256" key="8">
    <source>
        <dbReference type="SAM" id="MobiDB-lite"/>
    </source>
</evidence>
<dbReference type="EMBL" id="CP070499">
    <property type="protein sequence ID" value="QSB17300.1"/>
    <property type="molecule type" value="Genomic_DNA"/>
</dbReference>
<evidence type="ECO:0000313" key="11">
    <source>
        <dbReference type="EMBL" id="QSB17300.1"/>
    </source>
</evidence>
<dbReference type="PIRSF" id="PIRSF000110">
    <property type="entry name" value="G6PD"/>
    <property type="match status" value="1"/>
</dbReference>
<dbReference type="PANTHER" id="PTHR23429">
    <property type="entry name" value="GLUCOSE-6-PHOSPHATE 1-DEHYDROGENASE G6PD"/>
    <property type="match status" value="1"/>
</dbReference>
<gene>
    <name evidence="7" type="primary">zwf</name>
    <name evidence="11" type="ORF">JQS43_13135</name>
</gene>
<sequence length="461" mass="50343">MVERLAILGAAGDLTGRYLLPALVELERAGQLPEQLAVIGAGRHDWSDAEFRQRARQQLAEHGDGAPDEFLARLSWCHCDASDPADLRRLLGDEQHLSVLYLALPPSVYPTTVAALAELGGPPQTRLVVEKPFGTDLASAEELNRGISEVLPERAVFRVDHFLGKQTVQNVLGLRFANRIFEPVWNHAHISHVEIIWDETLGLEGRAGYYDHTGALRDMLQNHLLQLLALVAMEPPSGLGERDLRDRKVDVLRATRVLTAEETAHPSVRGRYTAGAIGDRQLPDYAAEDGVDPQRQTETFAEITVVVDNWRWAGVPFILRSGKALGADRTEIALHFYPVPHSPFPEFGRAGPNVLRLTLASGGAPDQIGLGLNLNGGGDPLRLEPAQLDLRLTDQELPAYARLLLDILEGDPTLSIRGDEAEEAWRIVSPVLSAWQRGDVPLEDYPAGSAGPARSQVGGAT</sequence>
<feature type="binding site" evidence="7">
    <location>
        <position position="43"/>
    </location>
    <ligand>
        <name>NADP(+)</name>
        <dbReference type="ChEBI" id="CHEBI:58349"/>
    </ligand>
</feature>
<evidence type="ECO:0000256" key="5">
    <source>
        <dbReference type="ARBA" id="ARBA00023002"/>
    </source>
</evidence>
<dbReference type="KEGG" id="nhy:JQS43_13135"/>
<feature type="binding site" evidence="7">
    <location>
        <position position="161"/>
    </location>
    <ligand>
        <name>substrate</name>
    </ligand>
</feature>
<dbReference type="InterPro" id="IPR022674">
    <property type="entry name" value="G6P_DH_NAD-bd"/>
</dbReference>
<dbReference type="Gene3D" id="3.40.50.720">
    <property type="entry name" value="NAD(P)-binding Rossmann-like Domain"/>
    <property type="match status" value="1"/>
</dbReference>
<dbReference type="GO" id="GO:0004345">
    <property type="term" value="F:glucose-6-phosphate dehydrogenase activity"/>
    <property type="evidence" value="ECO:0007669"/>
    <property type="project" value="UniProtKB-UniRule"/>
</dbReference>
<organism evidence="11 12">
    <name type="scientific">Natronosporangium hydrolyticum</name>
    <dbReference type="NCBI Taxonomy" id="2811111"/>
    <lineage>
        <taxon>Bacteria</taxon>
        <taxon>Bacillati</taxon>
        <taxon>Actinomycetota</taxon>
        <taxon>Actinomycetes</taxon>
        <taxon>Micromonosporales</taxon>
        <taxon>Micromonosporaceae</taxon>
        <taxon>Natronosporangium</taxon>
    </lineage>
</organism>
<dbReference type="UniPathway" id="UPA00115">
    <property type="reaction ID" value="UER00408"/>
</dbReference>
<keyword evidence="3 7" id="KW-0313">Glucose metabolism</keyword>
<dbReference type="GO" id="GO:0009051">
    <property type="term" value="P:pentose-phosphate shunt, oxidative branch"/>
    <property type="evidence" value="ECO:0007669"/>
    <property type="project" value="TreeGrafter"/>
</dbReference>
<dbReference type="GO" id="GO:0006006">
    <property type="term" value="P:glucose metabolic process"/>
    <property type="evidence" value="ECO:0007669"/>
    <property type="project" value="UniProtKB-KW"/>
</dbReference>
<comment type="caution">
    <text evidence="7">Lacks conserved residue(s) required for the propagation of feature annotation.</text>
</comment>
<dbReference type="Gene3D" id="3.30.360.10">
    <property type="entry name" value="Dihydrodipicolinate Reductase, domain 2"/>
    <property type="match status" value="1"/>
</dbReference>
<feature type="domain" description="Glucose-6-phosphate dehydrogenase C-terminal" evidence="10">
    <location>
        <begin position="174"/>
        <end position="455"/>
    </location>
</feature>
<dbReference type="InterPro" id="IPR036291">
    <property type="entry name" value="NAD(P)-bd_dom_sf"/>
</dbReference>
<evidence type="ECO:0000259" key="9">
    <source>
        <dbReference type="Pfam" id="PF00479"/>
    </source>
</evidence>
<keyword evidence="5 7" id="KW-0560">Oxidoreductase</keyword>
<evidence type="ECO:0000256" key="1">
    <source>
        <dbReference type="ARBA" id="ARBA00004937"/>
    </source>
</evidence>
<evidence type="ECO:0000256" key="4">
    <source>
        <dbReference type="ARBA" id="ARBA00022857"/>
    </source>
</evidence>
<keyword evidence="6 7" id="KW-0119">Carbohydrate metabolism</keyword>